<evidence type="ECO:0000256" key="3">
    <source>
        <dbReference type="ARBA" id="ARBA00022553"/>
    </source>
</evidence>
<proteinExistence type="inferred from homology"/>
<accession>W0FNT1</accession>
<keyword evidence="5" id="KW-0460">Magnesium</keyword>
<dbReference type="PANTHER" id="PTHR43771">
    <property type="entry name" value="PHOSPHOMANNOMUTASE"/>
    <property type="match status" value="1"/>
</dbReference>
<dbReference type="Pfam" id="PF02878">
    <property type="entry name" value="PGM_PMM_I"/>
    <property type="match status" value="1"/>
</dbReference>
<evidence type="ECO:0000259" key="10">
    <source>
        <dbReference type="Pfam" id="PF02880"/>
    </source>
</evidence>
<dbReference type="SUPFAM" id="SSF53738">
    <property type="entry name" value="Phosphoglucomutase, first 3 domains"/>
    <property type="match status" value="2"/>
</dbReference>
<sequence length="480" mass="53130">MEKEAFSVIAFGTGGWRAVIGDGFIKENIQRIGTAVARRMTREGCAEEGICLGYDRRFLSREACIWLAEALAGEGVHVRFVNLSCPTPQIMFTVKHLGLHYGGMVTASHNPAIYNGIKLFTYGGRDASEDVTAPIQEEANALDPASMRTIGFDEARKAEQIEFIDPRDTYLDSILRQIDTDAIRSRRLRVALDPMYGVGLTGLMTILYTARCDVDVINDEHDAFFGRQLPAPTPETLVDLQKAVLAHNANVGIATDGDADRLGIIDEKGAYVSPNEILVLLYEYLLRHKGWKGPAVRNIATTHLLDRVAAAYGQTCYEVPVGFKHISAAMDEHDAVIGGESSGGLTVHGHISGKDGLYAASLLVEMLSVTGKPLSQMVQDVYDRYGEMHTAEFDWALTEADKERIQRLLMVEKKLPSFRYPVEKVSYRDGCKVYFENAWVIVRFSGTEPRVRIFAEDDTIHHAKTLVGIMADFTGLTFDA</sequence>
<dbReference type="AlphaFoldDB" id="W0FNT1"/>
<evidence type="ECO:0000259" key="7">
    <source>
        <dbReference type="Pfam" id="PF00408"/>
    </source>
</evidence>
<evidence type="ECO:0000256" key="2">
    <source>
        <dbReference type="ARBA" id="ARBA00010231"/>
    </source>
</evidence>
<evidence type="ECO:0000259" key="8">
    <source>
        <dbReference type="Pfam" id="PF02878"/>
    </source>
</evidence>
<keyword evidence="3" id="KW-0597">Phosphoprotein</keyword>
<dbReference type="Pfam" id="PF02879">
    <property type="entry name" value="PGM_PMM_II"/>
    <property type="match status" value="1"/>
</dbReference>
<organism evidence="11">
    <name type="scientific">uncultured bacterium Contig99</name>
    <dbReference type="NCBI Taxonomy" id="1393639"/>
    <lineage>
        <taxon>Bacteria</taxon>
        <taxon>environmental samples</taxon>
    </lineage>
</organism>
<dbReference type="PRINTS" id="PR00509">
    <property type="entry name" value="PGMPMM"/>
</dbReference>
<feature type="domain" description="Alpha-D-phosphohexomutase alpha/beta/alpha" evidence="10">
    <location>
        <begin position="274"/>
        <end position="385"/>
    </location>
</feature>
<feature type="domain" description="Alpha-D-phosphohexomutase alpha/beta/alpha" evidence="9">
    <location>
        <begin position="169"/>
        <end position="269"/>
    </location>
</feature>
<dbReference type="CDD" id="cd05800">
    <property type="entry name" value="PGM_like2"/>
    <property type="match status" value="1"/>
</dbReference>
<dbReference type="InterPro" id="IPR005844">
    <property type="entry name" value="A-D-PHexomutase_a/b/a-I"/>
</dbReference>
<protein>
    <submittedName>
        <fullName evidence="11">Phosphoglucomutase/phosphomannomutase alpha/beta/alpha domain I</fullName>
    </submittedName>
</protein>
<reference evidence="11" key="1">
    <citation type="journal article" date="2013" name="PLoS ONE">
        <title>Metagenomic insights into the carbohydrate-active enzymes carried by the microorganisms adhering to solid digesta in the rumen of cows.</title>
        <authorList>
            <person name="Wang L."/>
            <person name="Hatem A."/>
            <person name="Catalyurek U.V."/>
            <person name="Morrison M."/>
            <person name="Yu Z."/>
        </authorList>
    </citation>
    <scope>NUCLEOTIDE SEQUENCE</scope>
</reference>
<dbReference type="EMBL" id="KC246794">
    <property type="protein sequence ID" value="AHF24457.1"/>
    <property type="molecule type" value="Genomic_DNA"/>
</dbReference>
<evidence type="ECO:0000256" key="4">
    <source>
        <dbReference type="ARBA" id="ARBA00022723"/>
    </source>
</evidence>
<dbReference type="Pfam" id="PF00408">
    <property type="entry name" value="PGM_PMM_IV"/>
    <property type="match status" value="1"/>
</dbReference>
<dbReference type="InterPro" id="IPR005845">
    <property type="entry name" value="A-D-PHexomutase_a/b/a-II"/>
</dbReference>
<dbReference type="InterPro" id="IPR005841">
    <property type="entry name" value="Alpha-D-phosphohexomutase_SF"/>
</dbReference>
<dbReference type="PANTHER" id="PTHR43771:SF1">
    <property type="entry name" value="PHOSPHOMANNOMUTASE"/>
    <property type="match status" value="1"/>
</dbReference>
<dbReference type="GO" id="GO:0016868">
    <property type="term" value="F:intramolecular phosphotransferase activity"/>
    <property type="evidence" value="ECO:0007669"/>
    <property type="project" value="InterPro"/>
</dbReference>
<evidence type="ECO:0000256" key="5">
    <source>
        <dbReference type="ARBA" id="ARBA00022842"/>
    </source>
</evidence>
<evidence type="ECO:0000313" key="11">
    <source>
        <dbReference type="EMBL" id="AHF24457.1"/>
    </source>
</evidence>
<evidence type="ECO:0000256" key="1">
    <source>
        <dbReference type="ARBA" id="ARBA00001946"/>
    </source>
</evidence>
<dbReference type="GO" id="GO:0046872">
    <property type="term" value="F:metal ion binding"/>
    <property type="evidence" value="ECO:0007669"/>
    <property type="project" value="UniProtKB-KW"/>
</dbReference>
<feature type="domain" description="Alpha-D-phosphohexomutase C-terminal" evidence="7">
    <location>
        <begin position="427"/>
        <end position="465"/>
    </location>
</feature>
<name>W0FNT1_9BACT</name>
<dbReference type="Pfam" id="PF02880">
    <property type="entry name" value="PGM_PMM_III"/>
    <property type="match status" value="1"/>
</dbReference>
<keyword evidence="6" id="KW-0413">Isomerase</keyword>
<comment type="similarity">
    <text evidence="2">Belongs to the phosphohexose mutase family.</text>
</comment>
<dbReference type="InterPro" id="IPR005846">
    <property type="entry name" value="A-D-PHexomutase_a/b/a-III"/>
</dbReference>
<feature type="domain" description="Alpha-D-phosphohexomutase alpha/beta/alpha" evidence="8">
    <location>
        <begin position="10"/>
        <end position="143"/>
    </location>
</feature>
<comment type="cofactor">
    <cofactor evidence="1">
        <name>Mg(2+)</name>
        <dbReference type="ChEBI" id="CHEBI:18420"/>
    </cofactor>
</comment>
<evidence type="ECO:0000256" key="6">
    <source>
        <dbReference type="ARBA" id="ARBA00023235"/>
    </source>
</evidence>
<keyword evidence="4" id="KW-0479">Metal-binding</keyword>
<dbReference type="SUPFAM" id="SSF55957">
    <property type="entry name" value="Phosphoglucomutase, C-terminal domain"/>
    <property type="match status" value="1"/>
</dbReference>
<dbReference type="Gene3D" id="3.40.120.10">
    <property type="entry name" value="Alpha-D-Glucose-1,6-Bisphosphate, subunit A, domain 3"/>
    <property type="match status" value="3"/>
</dbReference>
<dbReference type="InterPro" id="IPR005843">
    <property type="entry name" value="A-D-PHexomutase_C"/>
</dbReference>
<dbReference type="InterPro" id="IPR016055">
    <property type="entry name" value="A-D-PHexomutase_a/b/a-I/II/III"/>
</dbReference>
<dbReference type="Gene3D" id="3.30.310.50">
    <property type="entry name" value="Alpha-D-phosphohexomutase, C-terminal domain"/>
    <property type="match status" value="1"/>
</dbReference>
<dbReference type="GO" id="GO:0005975">
    <property type="term" value="P:carbohydrate metabolic process"/>
    <property type="evidence" value="ECO:0007669"/>
    <property type="project" value="InterPro"/>
</dbReference>
<evidence type="ECO:0000259" key="9">
    <source>
        <dbReference type="Pfam" id="PF02879"/>
    </source>
</evidence>
<dbReference type="InterPro" id="IPR036900">
    <property type="entry name" value="A-D-PHexomutase_C_sf"/>
</dbReference>